<dbReference type="EMBL" id="CAADRA010006109">
    <property type="protein sequence ID" value="VFT94060.1"/>
    <property type="molecule type" value="Genomic_DNA"/>
</dbReference>
<dbReference type="Proteomes" id="UP000332933">
    <property type="component" value="Unassembled WGS sequence"/>
</dbReference>
<evidence type="ECO:0000313" key="4">
    <source>
        <dbReference type="Proteomes" id="UP000332933"/>
    </source>
</evidence>
<name>A0A485L899_9STRA</name>
<evidence type="ECO:0000313" key="3">
    <source>
        <dbReference type="EMBL" id="VFT94060.1"/>
    </source>
</evidence>
<evidence type="ECO:0000313" key="2">
    <source>
        <dbReference type="EMBL" id="KAF0691478.1"/>
    </source>
</evidence>
<reference evidence="3 4" key="1">
    <citation type="submission" date="2019-03" db="EMBL/GenBank/DDBJ databases">
        <authorList>
            <person name="Gaulin E."/>
            <person name="Dumas B."/>
        </authorList>
    </citation>
    <scope>NUCLEOTIDE SEQUENCE [LARGE SCALE GENOMIC DNA]</scope>
    <source>
        <strain evidence="3">CBS 568.67</strain>
    </source>
</reference>
<organism evidence="3 4">
    <name type="scientific">Aphanomyces stellatus</name>
    <dbReference type="NCBI Taxonomy" id="120398"/>
    <lineage>
        <taxon>Eukaryota</taxon>
        <taxon>Sar</taxon>
        <taxon>Stramenopiles</taxon>
        <taxon>Oomycota</taxon>
        <taxon>Saprolegniomycetes</taxon>
        <taxon>Saprolegniales</taxon>
        <taxon>Verrucalvaceae</taxon>
        <taxon>Aphanomyces</taxon>
    </lineage>
</organism>
<accession>A0A485L899</accession>
<dbReference type="AlphaFoldDB" id="A0A485L899"/>
<evidence type="ECO:0000256" key="1">
    <source>
        <dbReference type="SAM" id="MobiDB-lite"/>
    </source>
</evidence>
<sequence>MGWSKVSPTPFELWPRDMVIALGYHAPATPVRHPMTSTTRTTTAALRGYVRRVRRTCRLPPPVHGDVWLCLLFHMLPVKCHFAYLQVERPDAICCTYGYVQVETQRHAFHECATISPVWTFHQDAWSRFGVSFSWLAISFFGQCEWRPPQGRPQDAVDPPDSRHTPPHLDPTAAVDRSHRH</sequence>
<keyword evidence="4" id="KW-1185">Reference proteome</keyword>
<dbReference type="EMBL" id="VJMH01006088">
    <property type="protein sequence ID" value="KAF0691478.1"/>
    <property type="molecule type" value="Genomic_DNA"/>
</dbReference>
<feature type="region of interest" description="Disordered" evidence="1">
    <location>
        <begin position="149"/>
        <end position="181"/>
    </location>
</feature>
<proteinExistence type="predicted"/>
<reference evidence="2" key="2">
    <citation type="submission" date="2019-06" db="EMBL/GenBank/DDBJ databases">
        <title>Genomics analysis of Aphanomyces spp. identifies a new class of oomycete effector associated with host adaptation.</title>
        <authorList>
            <person name="Gaulin E."/>
        </authorList>
    </citation>
    <scope>NUCLEOTIDE SEQUENCE</scope>
    <source>
        <strain evidence="2">CBS 578.67</strain>
    </source>
</reference>
<gene>
    <name evidence="3" type="primary">Aste57867_17304</name>
    <name evidence="2" type="ORF">As57867_017245</name>
    <name evidence="3" type="ORF">ASTE57867_17304</name>
</gene>
<protein>
    <submittedName>
        <fullName evidence="3">Aste57867_17304 protein</fullName>
    </submittedName>
</protein>